<dbReference type="Proteomes" id="UP000019402">
    <property type="component" value="Unassembled WGS sequence"/>
</dbReference>
<comment type="caution">
    <text evidence="1">The sequence shown here is derived from an EMBL/GenBank/DDBJ whole genome shotgun (WGS) entry which is preliminary data.</text>
</comment>
<dbReference type="STRING" id="869213.GCA_000517085_03939"/>
<dbReference type="RefSeq" id="WP_027473258.1">
    <property type="nucleotide sequence ID" value="NZ_KI912107.1"/>
</dbReference>
<evidence type="ECO:0000313" key="2">
    <source>
        <dbReference type="Proteomes" id="UP000019402"/>
    </source>
</evidence>
<dbReference type="eggNOG" id="COG2885">
    <property type="taxonomic scope" value="Bacteria"/>
</dbReference>
<dbReference type="AlphaFoldDB" id="W7YAZ6"/>
<proteinExistence type="predicted"/>
<name>W7YAZ6_9BACT</name>
<dbReference type="EMBL" id="BAMD01000056">
    <property type="protein sequence ID" value="GAF04803.1"/>
    <property type="molecule type" value="Genomic_DNA"/>
</dbReference>
<sequence>MRYLIILLYLSVNVPILLGQNLVKNPSFEEYWFFPKSLTKSDTSFCKYWYSIYECTPDYYHENNSCGFKSANNLFGLCNGYDGKAYVGLCFLSWDGMTEHITGTLNEPLKKGELYKIKIKTKFSGEHCKFFLNRLCVRFTKAKQWIYKDAWVSYDYLVANKFTPNVFWTLDLNSSKWVTLESEYVAQGGENYISIGMFPIDKFSNELDVLKYLSLKRDGKKKKLNKFFKDNQLLLKLNESFTTASLIDVKDGAYYFIDKVSITPVCSDK</sequence>
<gene>
    <name evidence="1" type="ORF">JCM21142_93521</name>
</gene>
<reference evidence="1 2" key="1">
    <citation type="journal article" date="2014" name="Genome Announc.">
        <title>Draft Genome Sequence of Cytophaga fermentans JCM 21142T, a Facultative Anaerobe Isolated from Marine Mud.</title>
        <authorList>
            <person name="Starns D."/>
            <person name="Oshima K."/>
            <person name="Suda W."/>
            <person name="Iino T."/>
            <person name="Yuki M."/>
            <person name="Inoue J."/>
            <person name="Kitamura K."/>
            <person name="Iida T."/>
            <person name="Darby A."/>
            <person name="Hattori M."/>
            <person name="Ohkuma M."/>
        </authorList>
    </citation>
    <scope>NUCLEOTIDE SEQUENCE [LARGE SCALE GENOMIC DNA]</scope>
    <source>
        <strain evidence="1 2">JCM 21142</strain>
    </source>
</reference>
<organism evidence="1 2">
    <name type="scientific">Saccharicrinis fermentans DSM 9555 = JCM 21142</name>
    <dbReference type="NCBI Taxonomy" id="869213"/>
    <lineage>
        <taxon>Bacteria</taxon>
        <taxon>Pseudomonadati</taxon>
        <taxon>Bacteroidota</taxon>
        <taxon>Bacteroidia</taxon>
        <taxon>Marinilabiliales</taxon>
        <taxon>Marinilabiliaceae</taxon>
        <taxon>Saccharicrinis</taxon>
    </lineage>
</organism>
<evidence type="ECO:0000313" key="1">
    <source>
        <dbReference type="EMBL" id="GAF04803.1"/>
    </source>
</evidence>
<protein>
    <submittedName>
        <fullName evidence="1">Uncharacterized protein</fullName>
    </submittedName>
</protein>
<keyword evidence="2" id="KW-1185">Reference proteome</keyword>
<accession>W7YAZ6</accession>